<organism evidence="1 2">
    <name type="scientific">Araneus ventricosus</name>
    <name type="common">Orbweaver spider</name>
    <name type="synonym">Epeira ventricosa</name>
    <dbReference type="NCBI Taxonomy" id="182803"/>
    <lineage>
        <taxon>Eukaryota</taxon>
        <taxon>Metazoa</taxon>
        <taxon>Ecdysozoa</taxon>
        <taxon>Arthropoda</taxon>
        <taxon>Chelicerata</taxon>
        <taxon>Arachnida</taxon>
        <taxon>Araneae</taxon>
        <taxon>Araneomorphae</taxon>
        <taxon>Entelegynae</taxon>
        <taxon>Araneoidea</taxon>
        <taxon>Araneidae</taxon>
        <taxon>Araneus</taxon>
    </lineage>
</organism>
<comment type="caution">
    <text evidence="1">The sequence shown here is derived from an EMBL/GenBank/DDBJ whole genome shotgun (WGS) entry which is preliminary data.</text>
</comment>
<evidence type="ECO:0000313" key="1">
    <source>
        <dbReference type="EMBL" id="GBN57298.1"/>
    </source>
</evidence>
<keyword evidence="2" id="KW-1185">Reference proteome</keyword>
<dbReference type="Proteomes" id="UP000499080">
    <property type="component" value="Unassembled WGS sequence"/>
</dbReference>
<accession>A0A4Y2PZI5</accession>
<evidence type="ECO:0000313" key="2">
    <source>
        <dbReference type="Proteomes" id="UP000499080"/>
    </source>
</evidence>
<name>A0A4Y2PZI5_ARAVE</name>
<dbReference type="AlphaFoldDB" id="A0A4Y2PZI5"/>
<gene>
    <name evidence="1" type="ORF">AVEN_260205_1</name>
</gene>
<protein>
    <submittedName>
        <fullName evidence="1">Uncharacterized protein</fullName>
    </submittedName>
</protein>
<dbReference type="EMBL" id="BGPR01012714">
    <property type="protein sequence ID" value="GBN57298.1"/>
    <property type="molecule type" value="Genomic_DNA"/>
</dbReference>
<proteinExistence type="predicted"/>
<sequence>MFQFIPFVPTTGLYSLIQSIDLGTSFTDVPLSICTNNWFCIPLIPVMDLGVTRMFQFIPFVPTTDLYSSFQSIDLGTSFTDVPIYSGFVPTTGLYYIPVHRFRLSHSRMFQFYSICASNFGLYSHSFQSIGDTSFTDV</sequence>
<reference evidence="1 2" key="1">
    <citation type="journal article" date="2019" name="Sci. Rep.">
        <title>Orb-weaving spider Araneus ventricosus genome elucidates the spidroin gene catalogue.</title>
        <authorList>
            <person name="Kono N."/>
            <person name="Nakamura H."/>
            <person name="Ohtoshi R."/>
            <person name="Moran D.A.P."/>
            <person name="Shinohara A."/>
            <person name="Yoshida Y."/>
            <person name="Fujiwara M."/>
            <person name="Mori M."/>
            <person name="Tomita M."/>
            <person name="Arakawa K."/>
        </authorList>
    </citation>
    <scope>NUCLEOTIDE SEQUENCE [LARGE SCALE GENOMIC DNA]</scope>
</reference>